<accession>A0ABU0B257</accession>
<dbReference type="Proteomes" id="UP001225644">
    <property type="component" value="Unassembled WGS sequence"/>
</dbReference>
<feature type="region of interest" description="Disordered" evidence="1">
    <location>
        <begin position="167"/>
        <end position="191"/>
    </location>
</feature>
<organism evidence="3 4">
    <name type="scientific">Desulfofundulus luciae</name>
    <dbReference type="NCBI Taxonomy" id="74702"/>
    <lineage>
        <taxon>Bacteria</taxon>
        <taxon>Bacillati</taxon>
        <taxon>Bacillota</taxon>
        <taxon>Clostridia</taxon>
        <taxon>Eubacteriales</taxon>
        <taxon>Peptococcaceae</taxon>
        <taxon>Desulfofundulus</taxon>
    </lineage>
</organism>
<keyword evidence="4" id="KW-1185">Reference proteome</keyword>
<sequence>MFFGRVRSHFFFRGLIPFWCLLKFYTAIDELGDLERLVLVLEYLPDEELMQKLERERGHGRNDYPVRAVWNSILAGVVFQHTSVESLRRELKRNAQLRELCGFDPVLGEDAVPPSYVYSRILVKLMLHAGEVEKIFTRLVDEISTLLPDFGRVLALDSKAIHSLARGKKRDEEEKVPKPDGRRDTDADFGKKTYRGRRKDGTLWEKVVSWFGYKLHLIVDAVYELPVGFTVTRASASDVKEGHKLIERVAEQNPEIIERCETLVADKGYDDSKLIMKLWDEYQIKPVIDIRNLWRDGEETRLVTGKENIVYDYCGTVYCHCPETNKRREMAFGGFEKDRGTLKYRCPARHYGVKCRGMEQCSATGGVRIPLAEDRRVFTPLARSSYKWKTTYKKRTAVERVNARLDEVYGFEKHFIRGLKKIKLRCALALMVMLAMAVGRLRQKQGINLRSLV</sequence>
<feature type="domain" description="Transposase IS4-like" evidence="2">
    <location>
        <begin position="188"/>
        <end position="433"/>
    </location>
</feature>
<proteinExistence type="predicted"/>
<comment type="caution">
    <text evidence="3">The sequence shown here is derived from an EMBL/GenBank/DDBJ whole genome shotgun (WGS) entry which is preliminary data.</text>
</comment>
<dbReference type="RefSeq" id="WP_307402420.1">
    <property type="nucleotide sequence ID" value="NZ_JAUSUX010000014.1"/>
</dbReference>
<dbReference type="EMBL" id="JAUSUX010000014">
    <property type="protein sequence ID" value="MDQ0286804.1"/>
    <property type="molecule type" value="Genomic_DNA"/>
</dbReference>
<protein>
    <recommendedName>
        <fullName evidence="2">Transposase IS4-like domain-containing protein</fullName>
    </recommendedName>
</protein>
<name>A0ABU0B257_9FIRM</name>
<evidence type="ECO:0000313" key="3">
    <source>
        <dbReference type="EMBL" id="MDQ0286804.1"/>
    </source>
</evidence>
<evidence type="ECO:0000313" key="4">
    <source>
        <dbReference type="Proteomes" id="UP001225644"/>
    </source>
</evidence>
<reference evidence="3 4" key="1">
    <citation type="submission" date="2023-07" db="EMBL/GenBank/DDBJ databases">
        <title>Genomic Encyclopedia of Type Strains, Phase IV (KMG-IV): sequencing the most valuable type-strain genomes for metagenomic binning, comparative biology and taxonomic classification.</title>
        <authorList>
            <person name="Goeker M."/>
        </authorList>
    </citation>
    <scope>NUCLEOTIDE SEQUENCE [LARGE SCALE GENOMIC DNA]</scope>
    <source>
        <strain evidence="3 4">DSM 12396</strain>
    </source>
</reference>
<gene>
    <name evidence="3" type="ORF">J2Z49_001921</name>
</gene>
<dbReference type="InterPro" id="IPR002559">
    <property type="entry name" value="Transposase_11"/>
</dbReference>
<feature type="compositionally biased region" description="Basic and acidic residues" evidence="1">
    <location>
        <begin position="169"/>
        <end position="191"/>
    </location>
</feature>
<dbReference type="Pfam" id="PF01609">
    <property type="entry name" value="DDE_Tnp_1"/>
    <property type="match status" value="1"/>
</dbReference>
<evidence type="ECO:0000259" key="2">
    <source>
        <dbReference type="Pfam" id="PF01609"/>
    </source>
</evidence>
<evidence type="ECO:0000256" key="1">
    <source>
        <dbReference type="SAM" id="MobiDB-lite"/>
    </source>
</evidence>